<dbReference type="Pfam" id="PF01584">
    <property type="entry name" value="CheW"/>
    <property type="match status" value="1"/>
</dbReference>
<dbReference type="Gene3D" id="2.40.50.180">
    <property type="entry name" value="CheA-289, Domain 4"/>
    <property type="match status" value="1"/>
</dbReference>
<reference evidence="2 3" key="1">
    <citation type="submission" date="2007-03" db="EMBL/GenBank/DDBJ databases">
        <authorList>
            <person name="Stal L."/>
            <person name="Ferriera S."/>
            <person name="Johnson J."/>
            <person name="Kravitz S."/>
            <person name="Beeson K."/>
            <person name="Sutton G."/>
            <person name="Rogers Y.-H."/>
            <person name="Friedman R."/>
            <person name="Frazier M."/>
            <person name="Venter J.C."/>
        </authorList>
    </citation>
    <scope>NUCLEOTIDE SEQUENCE [LARGE SCALE GENOMIC DNA]</scope>
    <source>
        <strain evidence="2 3">CCY0110</strain>
    </source>
</reference>
<comment type="caution">
    <text evidence="2">The sequence shown here is derived from an EMBL/GenBank/DDBJ whole genome shotgun (WGS) entry which is preliminary data.</text>
</comment>
<dbReference type="OrthoDB" id="425983at2"/>
<dbReference type="AlphaFoldDB" id="A3IMI8"/>
<name>A3IMI8_9CHRO</name>
<dbReference type="eggNOG" id="COG0835">
    <property type="taxonomic scope" value="Bacteria"/>
</dbReference>
<accession>A3IMI8</accession>
<dbReference type="InterPro" id="IPR036061">
    <property type="entry name" value="CheW-like_dom_sf"/>
</dbReference>
<keyword evidence="3" id="KW-1185">Reference proteome</keyword>
<dbReference type="PROSITE" id="PS50851">
    <property type="entry name" value="CHEW"/>
    <property type="match status" value="1"/>
</dbReference>
<dbReference type="GO" id="GO:0007165">
    <property type="term" value="P:signal transduction"/>
    <property type="evidence" value="ECO:0007669"/>
    <property type="project" value="InterPro"/>
</dbReference>
<organism evidence="2 3">
    <name type="scientific">Crocosphaera chwakensis CCY0110</name>
    <dbReference type="NCBI Taxonomy" id="391612"/>
    <lineage>
        <taxon>Bacteria</taxon>
        <taxon>Bacillati</taxon>
        <taxon>Cyanobacteriota</taxon>
        <taxon>Cyanophyceae</taxon>
        <taxon>Oscillatoriophycideae</taxon>
        <taxon>Chroococcales</taxon>
        <taxon>Aphanothecaceae</taxon>
        <taxon>Crocosphaera</taxon>
        <taxon>Crocosphaera chwakensis</taxon>
    </lineage>
</organism>
<protein>
    <recommendedName>
        <fullName evidence="1">CheW-like domain-containing protein</fullName>
    </recommendedName>
</protein>
<dbReference type="Proteomes" id="UP000003781">
    <property type="component" value="Unassembled WGS sequence"/>
</dbReference>
<dbReference type="GO" id="GO:0006935">
    <property type="term" value="P:chemotaxis"/>
    <property type="evidence" value="ECO:0007669"/>
    <property type="project" value="InterPro"/>
</dbReference>
<evidence type="ECO:0000259" key="1">
    <source>
        <dbReference type="PROSITE" id="PS50851"/>
    </source>
</evidence>
<dbReference type="PANTHER" id="PTHR22617:SF23">
    <property type="entry name" value="CHEMOTAXIS PROTEIN CHEW"/>
    <property type="match status" value="1"/>
</dbReference>
<evidence type="ECO:0000313" key="2">
    <source>
        <dbReference type="EMBL" id="EAZ92357.1"/>
    </source>
</evidence>
<dbReference type="EMBL" id="AAXW01000007">
    <property type="protein sequence ID" value="EAZ92357.1"/>
    <property type="molecule type" value="Genomic_DNA"/>
</dbReference>
<sequence>MVQHGFSQINSTTTSLESQERYQLEQFLRFQLVPDTTLLLPVDQLTEVITIPLGQIVPIPQTPSWVMGVYNWRGEILWIIDLGELLGLTPWHQQPQVTPIYRTIVLHSGKTSHKVAKAHRQHIGAVVSQVDDMEWCNPNEIQSPSGSAANSGLAAFLRGYWLPPRGDMLVVLDGEAILAAMPKPND</sequence>
<dbReference type="PANTHER" id="PTHR22617">
    <property type="entry name" value="CHEMOTAXIS SENSOR HISTIDINE KINASE-RELATED"/>
    <property type="match status" value="1"/>
</dbReference>
<dbReference type="SMART" id="SM00260">
    <property type="entry name" value="CheW"/>
    <property type="match status" value="1"/>
</dbReference>
<dbReference type="InterPro" id="IPR002545">
    <property type="entry name" value="CheW-lke_dom"/>
</dbReference>
<gene>
    <name evidence="2" type="ORF">CY0110_28399</name>
</gene>
<dbReference type="SUPFAM" id="SSF50341">
    <property type="entry name" value="CheW-like"/>
    <property type="match status" value="1"/>
</dbReference>
<dbReference type="GO" id="GO:0005829">
    <property type="term" value="C:cytosol"/>
    <property type="evidence" value="ECO:0007669"/>
    <property type="project" value="TreeGrafter"/>
</dbReference>
<evidence type="ECO:0000313" key="3">
    <source>
        <dbReference type="Proteomes" id="UP000003781"/>
    </source>
</evidence>
<proteinExistence type="predicted"/>
<feature type="domain" description="CheW-like" evidence="1">
    <location>
        <begin position="24"/>
        <end position="183"/>
    </location>
</feature>
<dbReference type="RefSeq" id="WP_008274585.1">
    <property type="nucleotide sequence ID" value="NZ_AAXW01000007.1"/>
</dbReference>
<dbReference type="InterPro" id="IPR039315">
    <property type="entry name" value="CheW"/>
</dbReference>